<dbReference type="RefSeq" id="XP_024571482.1">
    <property type="nucleotide sequence ID" value="XM_024725469.1"/>
</dbReference>
<sequence>MGQPSTEVSTPPLCWDGKCQECRKLMSGCICFQEEGGDVDSLNSSATFQVTVDATKSRPLWNALRKMNRKSVARPILQQPFTASNPSNLKIQDQTRREVLPSSNAQSRPLSSNLRHQLQRISKSQTGKHESSLEPIRQTSSERLADRRQDRRHFSRFKSSFKGDAKNAGLDTMHGDVTAIHDIKEKLSYGPEEDENDETVWEL</sequence>
<dbReference type="GeneID" id="36408929"/>
<evidence type="ECO:0000313" key="3">
    <source>
        <dbReference type="Proteomes" id="UP000054928"/>
    </source>
</evidence>
<name>A0A0P1A496_PLAHL</name>
<reference evidence="3" key="1">
    <citation type="submission" date="2014-09" db="EMBL/GenBank/DDBJ databases">
        <authorList>
            <person name="Sharma Rahul"/>
            <person name="Thines Marco"/>
        </authorList>
    </citation>
    <scope>NUCLEOTIDE SEQUENCE [LARGE SCALE GENOMIC DNA]</scope>
</reference>
<accession>A0A0P1A496</accession>
<dbReference type="OrthoDB" id="125527at2759"/>
<evidence type="ECO:0000256" key="1">
    <source>
        <dbReference type="SAM" id="MobiDB-lite"/>
    </source>
</evidence>
<proteinExistence type="predicted"/>
<organism evidence="2 3">
    <name type="scientific">Plasmopara halstedii</name>
    <name type="common">Downy mildew of sunflower</name>
    <dbReference type="NCBI Taxonomy" id="4781"/>
    <lineage>
        <taxon>Eukaryota</taxon>
        <taxon>Sar</taxon>
        <taxon>Stramenopiles</taxon>
        <taxon>Oomycota</taxon>
        <taxon>Peronosporomycetes</taxon>
        <taxon>Peronosporales</taxon>
        <taxon>Peronosporaceae</taxon>
        <taxon>Plasmopara</taxon>
    </lineage>
</organism>
<protein>
    <submittedName>
        <fullName evidence="2">Uncharacterized protein</fullName>
    </submittedName>
</protein>
<dbReference type="AlphaFoldDB" id="A0A0P1A496"/>
<dbReference type="Proteomes" id="UP000054928">
    <property type="component" value="Unassembled WGS sequence"/>
</dbReference>
<evidence type="ECO:0000313" key="2">
    <source>
        <dbReference type="EMBL" id="CEG35113.1"/>
    </source>
</evidence>
<keyword evidence="3" id="KW-1185">Reference proteome</keyword>
<feature type="region of interest" description="Disordered" evidence="1">
    <location>
        <begin position="97"/>
        <end position="163"/>
    </location>
</feature>
<dbReference type="EMBL" id="CCYD01000007">
    <property type="protein sequence ID" value="CEG35113.1"/>
    <property type="molecule type" value="Genomic_DNA"/>
</dbReference>
<feature type="compositionally biased region" description="Polar residues" evidence="1">
    <location>
        <begin position="101"/>
        <end position="125"/>
    </location>
</feature>